<dbReference type="Pfam" id="PF13561">
    <property type="entry name" value="adh_short_C2"/>
    <property type="match status" value="1"/>
</dbReference>
<protein>
    <submittedName>
        <fullName evidence="3">SDR family oxidoreductase</fullName>
    </submittedName>
</protein>
<dbReference type="InterPro" id="IPR002347">
    <property type="entry name" value="SDR_fam"/>
</dbReference>
<dbReference type="RefSeq" id="WP_134530570.1">
    <property type="nucleotide sequence ID" value="NZ_SOHN01000018.1"/>
</dbReference>
<accession>A0A4R9BKI8</accession>
<dbReference type="EMBL" id="SOHN01000018">
    <property type="protein sequence ID" value="TFD85181.1"/>
    <property type="molecule type" value="Genomic_DNA"/>
</dbReference>
<evidence type="ECO:0000256" key="1">
    <source>
        <dbReference type="ARBA" id="ARBA00006484"/>
    </source>
</evidence>
<keyword evidence="2" id="KW-0560">Oxidoreductase</keyword>
<dbReference type="NCBIfam" id="NF009466">
    <property type="entry name" value="PRK12826.1-2"/>
    <property type="match status" value="1"/>
</dbReference>
<dbReference type="PANTHER" id="PTHR42760">
    <property type="entry name" value="SHORT-CHAIN DEHYDROGENASES/REDUCTASES FAMILY MEMBER"/>
    <property type="match status" value="1"/>
</dbReference>
<dbReference type="PRINTS" id="PR00081">
    <property type="entry name" value="GDHRDH"/>
</dbReference>
<dbReference type="Gene3D" id="3.40.50.720">
    <property type="entry name" value="NAD(P)-binding Rossmann-like Domain"/>
    <property type="match status" value="1"/>
</dbReference>
<name>A0A4R9BKI8_9MICO</name>
<keyword evidence="4" id="KW-1185">Reference proteome</keyword>
<dbReference type="FunFam" id="3.40.50.720:FF:000084">
    <property type="entry name" value="Short-chain dehydrogenase reductase"/>
    <property type="match status" value="1"/>
</dbReference>
<dbReference type="Proteomes" id="UP000297626">
    <property type="component" value="Unassembled WGS sequence"/>
</dbReference>
<evidence type="ECO:0000313" key="3">
    <source>
        <dbReference type="EMBL" id="TFD85181.1"/>
    </source>
</evidence>
<dbReference type="AlphaFoldDB" id="A0A4R9BKI8"/>
<organism evidence="3 4">
    <name type="scientific">Cryobacterium serini</name>
    <dbReference type="NCBI Taxonomy" id="1259201"/>
    <lineage>
        <taxon>Bacteria</taxon>
        <taxon>Bacillati</taxon>
        <taxon>Actinomycetota</taxon>
        <taxon>Actinomycetes</taxon>
        <taxon>Micrococcales</taxon>
        <taxon>Microbacteriaceae</taxon>
        <taxon>Cryobacterium</taxon>
    </lineage>
</organism>
<comment type="similarity">
    <text evidence="1">Belongs to the short-chain dehydrogenases/reductases (SDR) family.</text>
</comment>
<evidence type="ECO:0000313" key="4">
    <source>
        <dbReference type="Proteomes" id="UP000297626"/>
    </source>
</evidence>
<gene>
    <name evidence="3" type="ORF">E3T51_15120</name>
</gene>
<dbReference type="GO" id="GO:0016616">
    <property type="term" value="F:oxidoreductase activity, acting on the CH-OH group of donors, NAD or NADP as acceptor"/>
    <property type="evidence" value="ECO:0007669"/>
    <property type="project" value="TreeGrafter"/>
</dbReference>
<evidence type="ECO:0000256" key="2">
    <source>
        <dbReference type="ARBA" id="ARBA00023002"/>
    </source>
</evidence>
<reference evidence="3 4" key="1">
    <citation type="submission" date="2019-03" db="EMBL/GenBank/DDBJ databases">
        <title>Genomics of glacier-inhabiting Cryobacterium strains.</title>
        <authorList>
            <person name="Liu Q."/>
            <person name="Xin Y.-H."/>
        </authorList>
    </citation>
    <scope>NUCLEOTIDE SEQUENCE [LARGE SCALE GENOMIC DNA]</scope>
    <source>
        <strain evidence="3 4">Sr54</strain>
    </source>
</reference>
<dbReference type="PRINTS" id="PR00080">
    <property type="entry name" value="SDRFAMILY"/>
</dbReference>
<dbReference type="CDD" id="cd05233">
    <property type="entry name" value="SDR_c"/>
    <property type="match status" value="1"/>
</dbReference>
<sequence>MSTENRPTPLRAVVTGGRSGIGQACTDALLNQGHRVAVLDISNDTASQIDSDTQAQLLNLRCDVRDRQAVFEAFAAVQDQWGGCDVLINSAGIARPGPSETLLPEDWNVMVDVHLTGAMWACQAALPALAASDRAAIVNISSVAGRMGMPHRASYNAVKAGIEGLTRSLAVEWAPHGIRCNAVAPGYVDTSFTQLLEESGQLDKAPIVSRTPLHRFAHPAEIAESILFLASSAASFVTGHTLVVDGGLTIDGAWYV</sequence>
<comment type="caution">
    <text evidence="3">The sequence shown here is derived from an EMBL/GenBank/DDBJ whole genome shotgun (WGS) entry which is preliminary data.</text>
</comment>
<dbReference type="InterPro" id="IPR036291">
    <property type="entry name" value="NAD(P)-bd_dom_sf"/>
</dbReference>
<proteinExistence type="inferred from homology"/>
<dbReference type="SUPFAM" id="SSF51735">
    <property type="entry name" value="NAD(P)-binding Rossmann-fold domains"/>
    <property type="match status" value="1"/>
</dbReference>